<comment type="caution">
    <text evidence="1">The sequence shown here is derived from an EMBL/GenBank/DDBJ whole genome shotgun (WGS) entry which is preliminary data.</text>
</comment>
<dbReference type="EMBL" id="NWUO01000001">
    <property type="protein sequence ID" value="PNS13479.1"/>
    <property type="molecule type" value="Genomic_DNA"/>
</dbReference>
<dbReference type="InterPro" id="IPR021889">
    <property type="entry name" value="DUF3500"/>
</dbReference>
<evidence type="ECO:0008006" key="3">
    <source>
        <dbReference type="Google" id="ProtNLM"/>
    </source>
</evidence>
<proteinExistence type="predicted"/>
<organism evidence="1 2">
    <name type="scientific">Mixta theicola</name>
    <dbReference type="NCBI Taxonomy" id="1458355"/>
    <lineage>
        <taxon>Bacteria</taxon>
        <taxon>Pseudomonadati</taxon>
        <taxon>Pseudomonadota</taxon>
        <taxon>Gammaproteobacteria</taxon>
        <taxon>Enterobacterales</taxon>
        <taxon>Erwiniaceae</taxon>
        <taxon>Mixta</taxon>
    </lineage>
</organism>
<dbReference type="Pfam" id="PF12006">
    <property type="entry name" value="DUF3500"/>
    <property type="match status" value="1"/>
</dbReference>
<dbReference type="Proteomes" id="UP000236345">
    <property type="component" value="Unassembled WGS sequence"/>
</dbReference>
<keyword evidence="2" id="KW-1185">Reference proteome</keyword>
<reference evidence="2" key="1">
    <citation type="submission" date="2017-09" db="EMBL/GenBank/DDBJ databases">
        <authorList>
            <person name="Palmer M."/>
            <person name="Steenkamp E.T."/>
            <person name="Coetzee M.P."/>
            <person name="Avontuur J.R."/>
            <person name="Van Zyl E."/>
            <person name="Chan W.-Y."/>
            <person name="Blom J."/>
            <person name="Venter S.N."/>
        </authorList>
    </citation>
    <scope>NUCLEOTIDE SEQUENCE [LARGE SCALE GENOMIC DNA]</scope>
    <source>
        <strain evidence="2">QC88-366</strain>
    </source>
</reference>
<dbReference type="OrthoDB" id="581140at2"/>
<dbReference type="AlphaFoldDB" id="A0A2K1QEN1"/>
<evidence type="ECO:0000313" key="2">
    <source>
        <dbReference type="Proteomes" id="UP000236345"/>
    </source>
</evidence>
<dbReference type="PANTHER" id="PTHR37489:SF1">
    <property type="entry name" value="DUF3500 DOMAIN-CONTAINING PROTEIN"/>
    <property type="match status" value="1"/>
</dbReference>
<protein>
    <recommendedName>
        <fullName evidence="3">DUF3500 domain-containing protein</fullName>
    </recommendedName>
</protein>
<accession>A0A2K1QEN1</accession>
<dbReference type="PANTHER" id="PTHR37489">
    <property type="entry name" value="DUF3500 DOMAIN-CONTAINING PROTEIN"/>
    <property type="match status" value="1"/>
</dbReference>
<sequence length="407" mass="46485">MTSRNFRDYLMPADAHRIALARGVDVHTYGERMLATDKAQKLKAHWQAMLDETFRGITRNGEVQPHLYSLQDEGFAVEIAAAAARALLHTLAPEVQKAACYPIDAKQWRAWYNPEIPFNDYGVRLEETSTATRAAFLELLRSCTSDRGFTKVQQLMDANHFLGELYDLTNIMNRWSFHFMLFGEPSATQPWGWSIYGHHVAFCCFIVGRQLVIAPTFMGVEPNVIARGDDSDCVLFTEEEQRGLALMQSLSPQQQARATVYQQMEDPLMPAERFNFADQRHLGGAFQDNRVIPLEGVCAAEFDASQRARLMETIGVFLDFLPDGPRQARLKQIEQHLASTWWSWIGGCGDDDVFYYRIQSPVVLLEFDHHSGMWLTNKEPARFHIHTITRIPNGNDYGKALLMQYQK</sequence>
<evidence type="ECO:0000313" key="1">
    <source>
        <dbReference type="EMBL" id="PNS13479.1"/>
    </source>
</evidence>
<gene>
    <name evidence="1" type="ORF">COO59_01315</name>
</gene>
<dbReference type="RefSeq" id="WP_103058029.1">
    <property type="nucleotide sequence ID" value="NZ_BSOF01000028.1"/>
</dbReference>
<name>A0A2K1QEN1_9GAMM</name>